<dbReference type="PANTHER" id="PTHR36455:SF1">
    <property type="entry name" value="BLR8292 PROTEIN"/>
    <property type="match status" value="1"/>
</dbReference>
<name>A0A6I6AKI8_9PLAN</name>
<organism evidence="2 3">
    <name type="scientific">Gimesia benthica</name>
    <dbReference type="NCBI Taxonomy" id="2608982"/>
    <lineage>
        <taxon>Bacteria</taxon>
        <taxon>Pseudomonadati</taxon>
        <taxon>Planctomycetota</taxon>
        <taxon>Planctomycetia</taxon>
        <taxon>Planctomycetales</taxon>
        <taxon>Planctomycetaceae</taxon>
        <taxon>Gimesia</taxon>
    </lineage>
</organism>
<reference evidence="2 3" key="1">
    <citation type="submission" date="2019-09" db="EMBL/GenBank/DDBJ databases">
        <title>Gimesia benthica sp. nov., a novel bacterium isolated from deep-sea water of the Northwest Indian Ocean.</title>
        <authorList>
            <person name="Dai X."/>
        </authorList>
    </citation>
    <scope>NUCLEOTIDE SEQUENCE [LARGE SCALE GENOMIC DNA]</scope>
    <source>
        <strain evidence="2 3">E7</strain>
    </source>
</reference>
<sequence>MRDRVGGPCRNFAGPTDRLSGRRYRGGGTQPARFKLMLAITPQMKILVATQPADFRRGIDGLTRLCKDTLGEDPFAGTVFCFRNRRKTAIKVLVYDGQGFWLCHKRFSEGRLHWWPDARDAATQRLATHQLSVLFSAGNPERTGAAPDWRPVGPQA</sequence>
<keyword evidence="3" id="KW-1185">Reference proteome</keyword>
<gene>
    <name evidence="2" type="primary">tnpB</name>
    <name evidence="2" type="ORF">F1728_24655</name>
</gene>
<accession>A0A6I6AKI8</accession>
<dbReference type="Pfam" id="PF05717">
    <property type="entry name" value="TnpB_IS66"/>
    <property type="match status" value="1"/>
</dbReference>
<dbReference type="NCBIfam" id="NF033819">
    <property type="entry name" value="IS66_TnpB"/>
    <property type="match status" value="1"/>
</dbReference>
<dbReference type="Proteomes" id="UP000427281">
    <property type="component" value="Chromosome"/>
</dbReference>
<dbReference type="PANTHER" id="PTHR36455">
    <property type="match status" value="1"/>
</dbReference>
<dbReference type="KEGG" id="gim:F1728_24655"/>
<feature type="region of interest" description="Disordered" evidence="1">
    <location>
        <begin position="1"/>
        <end position="26"/>
    </location>
</feature>
<evidence type="ECO:0000256" key="1">
    <source>
        <dbReference type="SAM" id="MobiDB-lite"/>
    </source>
</evidence>
<evidence type="ECO:0000313" key="2">
    <source>
        <dbReference type="EMBL" id="QGQ25675.1"/>
    </source>
</evidence>
<dbReference type="InterPro" id="IPR008878">
    <property type="entry name" value="Transposase_IS66_Orf2"/>
</dbReference>
<dbReference type="EMBL" id="CP043930">
    <property type="protein sequence ID" value="QGQ25675.1"/>
    <property type="molecule type" value="Genomic_DNA"/>
</dbReference>
<protein>
    <submittedName>
        <fullName evidence="2">IS66 family insertion sequence element accessory protein TnpB</fullName>
    </submittedName>
</protein>
<evidence type="ECO:0000313" key="3">
    <source>
        <dbReference type="Proteomes" id="UP000427281"/>
    </source>
</evidence>
<proteinExistence type="predicted"/>
<dbReference type="AlphaFoldDB" id="A0A6I6AKI8"/>